<feature type="compositionally biased region" description="Low complexity" evidence="5">
    <location>
        <begin position="578"/>
        <end position="596"/>
    </location>
</feature>
<evidence type="ECO:0000256" key="1">
    <source>
        <dbReference type="ARBA" id="ARBA00004141"/>
    </source>
</evidence>
<dbReference type="GO" id="GO:0007166">
    <property type="term" value="P:cell surface receptor signaling pathway"/>
    <property type="evidence" value="ECO:0007669"/>
    <property type="project" value="InterPro"/>
</dbReference>
<feature type="transmembrane region" description="Helical" evidence="6">
    <location>
        <begin position="113"/>
        <end position="137"/>
    </location>
</feature>
<sequence>MVFESDAIAFYAFHVTSLPLSLLLFVIYKNHKYHSTIAYFALTLIFSSINSCFLAFAKNGDIKNSANTLACDIQAFFISYLNSSAAIWPVCIQSNMTLILLKRRKQQSGWAGRQILLSFMALAWGLPMFFTIASFVLAVSEEGLKPWSYYCMLSEPAIGPAIGIYFVSLCAIIVTIIISAWNVKLVCNETENIELSKRIITFGIIATLPVCLATIARSFNVIIYKIVDANGTWPDFLLITIPYLTFIIFGTSSELISKILPSSSPCKRNRGDSLLLRFSIVNPTLIRRETMDDREQRLSLTLAMKKSSLEEQATYLSTPGPSTFSQRTNPNAPDPFSHRKNPSLTINVSPNNNNNNRTSKGKRTSVSIRQSFLARALSINKGPDNSYLSSTKTAENNNINSRSLRKVMKTINLPKKTYRRGNRFSNMLNNNRSAFYFDTADGKPRFLKTFSFENRKRTESVIGIPQEYVVDNIIDVPELPDKYKKNIRNSTYYAVERENERRERLARKEQLLHKYNKPPPLALKQNRSLPSNPKSPSFFFLNPNHYDNDQYTDLPVTPSFGTPSFGVASSSKAQNRYSLSSKSNKSNNSMNSSKSSHGGGGLRLTPRNSIPVNILNRKSLIDALPR</sequence>
<dbReference type="VEuPathDB" id="FungiDB:RhiirA1_438722"/>
<feature type="transmembrane region" description="Helical" evidence="6">
    <location>
        <begin position="37"/>
        <end position="57"/>
    </location>
</feature>
<comment type="caution">
    <text evidence="7">The sequence shown here is derived from an EMBL/GenBank/DDBJ whole genome shotgun (WGS) entry which is preliminary data.</text>
</comment>
<dbReference type="InterPro" id="IPR017981">
    <property type="entry name" value="GPCR_2-like_7TM"/>
</dbReference>
<keyword evidence="4 6" id="KW-0472">Membrane</keyword>
<reference evidence="7" key="1">
    <citation type="submission" date="2020-05" db="EMBL/GenBank/DDBJ databases">
        <authorList>
            <person name="Rincon C."/>
            <person name="Sanders R I."/>
            <person name="Robbins C."/>
            <person name="Chaturvedi A."/>
        </authorList>
    </citation>
    <scope>NUCLEOTIDE SEQUENCE</scope>
    <source>
        <strain evidence="7">CHB12</strain>
    </source>
</reference>
<feature type="region of interest" description="Disordered" evidence="5">
    <location>
        <begin position="315"/>
        <end position="365"/>
    </location>
</feature>
<proteinExistence type="predicted"/>
<dbReference type="VEuPathDB" id="FungiDB:RhiirFUN_003537"/>
<feature type="region of interest" description="Disordered" evidence="5">
    <location>
        <begin position="566"/>
        <end position="608"/>
    </location>
</feature>
<organism evidence="7 8">
    <name type="scientific">Rhizophagus irregularis</name>
    <dbReference type="NCBI Taxonomy" id="588596"/>
    <lineage>
        <taxon>Eukaryota</taxon>
        <taxon>Fungi</taxon>
        <taxon>Fungi incertae sedis</taxon>
        <taxon>Mucoromycota</taxon>
        <taxon>Glomeromycotina</taxon>
        <taxon>Glomeromycetes</taxon>
        <taxon>Glomerales</taxon>
        <taxon>Glomeraceae</taxon>
        <taxon>Rhizophagus</taxon>
    </lineage>
</organism>
<dbReference type="Gene3D" id="1.20.1070.10">
    <property type="entry name" value="Rhodopsin 7-helix transmembrane proteins"/>
    <property type="match status" value="1"/>
</dbReference>
<dbReference type="PROSITE" id="PS50261">
    <property type="entry name" value="G_PROTEIN_RECEP_F2_4"/>
    <property type="match status" value="1"/>
</dbReference>
<evidence type="ECO:0000256" key="2">
    <source>
        <dbReference type="ARBA" id="ARBA00022692"/>
    </source>
</evidence>
<name>A0A2I1E2M3_9GLOM</name>
<comment type="subcellular location">
    <subcellularLocation>
        <location evidence="1">Membrane</location>
        <topology evidence="1">Multi-pass membrane protein</topology>
    </subcellularLocation>
</comment>
<feature type="compositionally biased region" description="Polar residues" evidence="5">
    <location>
        <begin position="566"/>
        <end position="577"/>
    </location>
</feature>
<feature type="transmembrane region" description="Helical" evidence="6">
    <location>
        <begin position="199"/>
        <end position="224"/>
    </location>
</feature>
<feature type="transmembrane region" description="Helical" evidence="6">
    <location>
        <begin position="157"/>
        <end position="178"/>
    </location>
</feature>
<feature type="transmembrane region" description="Helical" evidence="6">
    <location>
        <begin position="77"/>
        <end position="101"/>
    </location>
</feature>
<feature type="region of interest" description="Disordered" evidence="5">
    <location>
        <begin position="515"/>
        <end position="542"/>
    </location>
</feature>
<keyword evidence="3 6" id="KW-1133">Transmembrane helix</keyword>
<keyword evidence="2 6" id="KW-0812">Transmembrane</keyword>
<dbReference type="OrthoDB" id="100006at2759"/>
<dbReference type="GO" id="GO:0016020">
    <property type="term" value="C:membrane"/>
    <property type="evidence" value="ECO:0007669"/>
    <property type="project" value="UniProtKB-SubCell"/>
</dbReference>
<feature type="compositionally biased region" description="Polar residues" evidence="5">
    <location>
        <begin position="525"/>
        <end position="535"/>
    </location>
</feature>
<dbReference type="SUPFAM" id="SSF81321">
    <property type="entry name" value="Family A G protein-coupled receptor-like"/>
    <property type="match status" value="1"/>
</dbReference>
<evidence type="ECO:0000256" key="4">
    <source>
        <dbReference type="ARBA" id="ARBA00023136"/>
    </source>
</evidence>
<evidence type="ECO:0000313" key="7">
    <source>
        <dbReference type="EMBL" id="CAB5391035.1"/>
    </source>
</evidence>
<dbReference type="EMBL" id="CAGKOT010000071">
    <property type="protein sequence ID" value="CAB5391035.1"/>
    <property type="molecule type" value="Genomic_DNA"/>
</dbReference>
<dbReference type="Proteomes" id="UP000684084">
    <property type="component" value="Unassembled WGS sequence"/>
</dbReference>
<feature type="transmembrane region" description="Helical" evidence="6">
    <location>
        <begin position="6"/>
        <end position="28"/>
    </location>
</feature>
<accession>A0A2I1E2M3</accession>
<dbReference type="AlphaFoldDB" id="A0A2I1E2M3"/>
<dbReference type="VEuPathDB" id="FungiDB:FUN_021690"/>
<evidence type="ECO:0000256" key="3">
    <source>
        <dbReference type="ARBA" id="ARBA00022989"/>
    </source>
</evidence>
<feature type="compositionally biased region" description="Polar residues" evidence="5">
    <location>
        <begin position="315"/>
        <end position="331"/>
    </location>
</feature>
<evidence type="ECO:0000256" key="6">
    <source>
        <dbReference type="SAM" id="Phobius"/>
    </source>
</evidence>
<evidence type="ECO:0000256" key="5">
    <source>
        <dbReference type="SAM" id="MobiDB-lite"/>
    </source>
</evidence>
<gene>
    <name evidence="7" type="ORF">CHRIB12_LOCUS21780</name>
</gene>
<dbReference type="GO" id="GO:0004888">
    <property type="term" value="F:transmembrane signaling receptor activity"/>
    <property type="evidence" value="ECO:0007669"/>
    <property type="project" value="InterPro"/>
</dbReference>
<evidence type="ECO:0000313" key="8">
    <source>
        <dbReference type="Proteomes" id="UP000684084"/>
    </source>
</evidence>
<protein>
    <submittedName>
        <fullName evidence="7">Uncharacterized protein</fullName>
    </submittedName>
</protein>